<comment type="caution">
    <text evidence="2">The sequence shown here is derived from an EMBL/GenBank/DDBJ whole genome shotgun (WGS) entry which is preliminary data.</text>
</comment>
<keyword evidence="3" id="KW-1185">Reference proteome</keyword>
<evidence type="ECO:0000256" key="1">
    <source>
        <dbReference type="SAM" id="SignalP"/>
    </source>
</evidence>
<dbReference type="GO" id="GO:0030162">
    <property type="term" value="P:regulation of proteolysis"/>
    <property type="evidence" value="ECO:0007669"/>
    <property type="project" value="TreeGrafter"/>
</dbReference>
<dbReference type="Pfam" id="PF01161">
    <property type="entry name" value="PBP"/>
    <property type="match status" value="1"/>
</dbReference>
<dbReference type="InterPro" id="IPR008914">
    <property type="entry name" value="PEBP"/>
</dbReference>
<dbReference type="SUPFAM" id="SSF49777">
    <property type="entry name" value="PEBP-like"/>
    <property type="match status" value="1"/>
</dbReference>
<name>A0A8T0EVP3_ARGBR</name>
<evidence type="ECO:0000313" key="3">
    <source>
        <dbReference type="Proteomes" id="UP000807504"/>
    </source>
</evidence>
<sequence length="186" mass="21509">MAFKLIFWAILVSFACIDAQKSQCDLNKFRTSNIVPTLIAAVPPNSIQIEYKDQPVICGDSLTRNLTHERPTSTDYKADVNKLYTLIMLDPDVPTPQNPVAAFFVHWLLENIPENAVKHGDIVLDYYPPNPPLHSDPHRYIFLAYEQPARLKDQFDHDKRIYFNLRKFVEERKLTGPIAGNFFYLK</sequence>
<accession>A0A8T0EVP3</accession>
<evidence type="ECO:0000313" key="2">
    <source>
        <dbReference type="EMBL" id="KAF8782386.1"/>
    </source>
</evidence>
<proteinExistence type="predicted"/>
<organism evidence="2 3">
    <name type="scientific">Argiope bruennichi</name>
    <name type="common">Wasp spider</name>
    <name type="synonym">Aranea bruennichi</name>
    <dbReference type="NCBI Taxonomy" id="94029"/>
    <lineage>
        <taxon>Eukaryota</taxon>
        <taxon>Metazoa</taxon>
        <taxon>Ecdysozoa</taxon>
        <taxon>Arthropoda</taxon>
        <taxon>Chelicerata</taxon>
        <taxon>Arachnida</taxon>
        <taxon>Araneae</taxon>
        <taxon>Araneomorphae</taxon>
        <taxon>Entelegynae</taxon>
        <taxon>Araneoidea</taxon>
        <taxon>Araneidae</taxon>
        <taxon>Argiope</taxon>
    </lineage>
</organism>
<protein>
    <submittedName>
        <fullName evidence="2">OV-16 antigen like protein</fullName>
    </submittedName>
</protein>
<dbReference type="PANTHER" id="PTHR11362">
    <property type="entry name" value="PHOSPHATIDYLETHANOLAMINE-BINDING PROTEIN"/>
    <property type="match status" value="1"/>
</dbReference>
<feature type="signal peptide" evidence="1">
    <location>
        <begin position="1"/>
        <end position="19"/>
    </location>
</feature>
<dbReference type="EMBL" id="JABXBU010001863">
    <property type="protein sequence ID" value="KAF8782386.1"/>
    <property type="molecule type" value="Genomic_DNA"/>
</dbReference>
<dbReference type="PANTHER" id="PTHR11362:SF141">
    <property type="entry name" value="PHOSPHATIDYLETHANOLAMINE-BINDING PROTEIN"/>
    <property type="match status" value="1"/>
</dbReference>
<reference evidence="2" key="1">
    <citation type="journal article" date="2020" name="bioRxiv">
        <title>Chromosome-level reference genome of the European wasp spider Argiope bruennichi: a resource for studies on range expansion and evolutionary adaptation.</title>
        <authorList>
            <person name="Sheffer M.M."/>
            <person name="Hoppe A."/>
            <person name="Krehenwinkel H."/>
            <person name="Uhl G."/>
            <person name="Kuss A.W."/>
            <person name="Jensen L."/>
            <person name="Jensen C."/>
            <person name="Gillespie R.G."/>
            <person name="Hoff K.J."/>
            <person name="Prost S."/>
        </authorList>
    </citation>
    <scope>NUCLEOTIDE SEQUENCE</scope>
</reference>
<reference evidence="2" key="2">
    <citation type="submission" date="2020-06" db="EMBL/GenBank/DDBJ databases">
        <authorList>
            <person name="Sheffer M."/>
        </authorList>
    </citation>
    <scope>NUCLEOTIDE SEQUENCE</scope>
</reference>
<dbReference type="PROSITE" id="PS51257">
    <property type="entry name" value="PROKAR_LIPOPROTEIN"/>
    <property type="match status" value="1"/>
</dbReference>
<dbReference type="OrthoDB" id="2506647at2759"/>
<feature type="chain" id="PRO_5035877358" evidence="1">
    <location>
        <begin position="20"/>
        <end position="186"/>
    </location>
</feature>
<dbReference type="OMA" id="YKQRDYT"/>
<dbReference type="CDD" id="cd00866">
    <property type="entry name" value="PEBP_euk"/>
    <property type="match status" value="1"/>
</dbReference>
<dbReference type="GO" id="GO:0046578">
    <property type="term" value="P:regulation of Ras protein signal transduction"/>
    <property type="evidence" value="ECO:0007669"/>
    <property type="project" value="TreeGrafter"/>
</dbReference>
<dbReference type="InterPro" id="IPR035810">
    <property type="entry name" value="PEBP_euk"/>
</dbReference>
<dbReference type="Proteomes" id="UP000807504">
    <property type="component" value="Unassembled WGS sequence"/>
</dbReference>
<keyword evidence="1" id="KW-0732">Signal</keyword>
<gene>
    <name evidence="2" type="ORF">HNY73_012679</name>
</gene>
<dbReference type="GO" id="GO:0005543">
    <property type="term" value="F:phospholipid binding"/>
    <property type="evidence" value="ECO:0007669"/>
    <property type="project" value="TreeGrafter"/>
</dbReference>
<dbReference type="Gene3D" id="3.90.280.10">
    <property type="entry name" value="PEBP-like"/>
    <property type="match status" value="1"/>
</dbReference>
<dbReference type="InterPro" id="IPR036610">
    <property type="entry name" value="PEBP-like_sf"/>
</dbReference>
<dbReference type="GO" id="GO:0030414">
    <property type="term" value="F:peptidase inhibitor activity"/>
    <property type="evidence" value="ECO:0007669"/>
    <property type="project" value="TreeGrafter"/>
</dbReference>
<dbReference type="AlphaFoldDB" id="A0A8T0EVP3"/>